<dbReference type="InParanoid" id="A0A200R3J1"/>
<evidence type="ECO:0000313" key="2">
    <source>
        <dbReference type="EMBL" id="OVA17289.1"/>
    </source>
</evidence>
<gene>
    <name evidence="2" type="ORF">BVC80_1837g87</name>
</gene>
<feature type="region of interest" description="Disordered" evidence="1">
    <location>
        <begin position="51"/>
        <end position="70"/>
    </location>
</feature>
<dbReference type="EMBL" id="MVGT01000438">
    <property type="protein sequence ID" value="OVA17289.1"/>
    <property type="molecule type" value="Genomic_DNA"/>
</dbReference>
<dbReference type="PANTHER" id="PTHR48196">
    <property type="entry name" value="DUF630 DOMAIN-CONTAINING PROTEIN"/>
    <property type="match status" value="1"/>
</dbReference>
<organism evidence="2 3">
    <name type="scientific">Macleaya cordata</name>
    <name type="common">Five-seeded plume-poppy</name>
    <name type="synonym">Bocconia cordata</name>
    <dbReference type="NCBI Taxonomy" id="56857"/>
    <lineage>
        <taxon>Eukaryota</taxon>
        <taxon>Viridiplantae</taxon>
        <taxon>Streptophyta</taxon>
        <taxon>Embryophyta</taxon>
        <taxon>Tracheophyta</taxon>
        <taxon>Spermatophyta</taxon>
        <taxon>Magnoliopsida</taxon>
        <taxon>Ranunculales</taxon>
        <taxon>Papaveraceae</taxon>
        <taxon>Papaveroideae</taxon>
        <taxon>Macleaya</taxon>
    </lineage>
</organism>
<reference evidence="2 3" key="1">
    <citation type="journal article" date="2017" name="Mol. Plant">
        <title>The Genome of Medicinal Plant Macleaya cordata Provides New Insights into Benzylisoquinoline Alkaloids Metabolism.</title>
        <authorList>
            <person name="Liu X."/>
            <person name="Liu Y."/>
            <person name="Huang P."/>
            <person name="Ma Y."/>
            <person name="Qing Z."/>
            <person name="Tang Q."/>
            <person name="Cao H."/>
            <person name="Cheng P."/>
            <person name="Zheng Y."/>
            <person name="Yuan Z."/>
            <person name="Zhou Y."/>
            <person name="Liu J."/>
            <person name="Tang Z."/>
            <person name="Zhuo Y."/>
            <person name="Zhang Y."/>
            <person name="Yu L."/>
            <person name="Huang J."/>
            <person name="Yang P."/>
            <person name="Peng Q."/>
            <person name="Zhang J."/>
            <person name="Jiang W."/>
            <person name="Zhang Z."/>
            <person name="Lin K."/>
            <person name="Ro D.K."/>
            <person name="Chen X."/>
            <person name="Xiong X."/>
            <person name="Shang Y."/>
            <person name="Huang S."/>
            <person name="Zeng J."/>
        </authorList>
    </citation>
    <scope>NUCLEOTIDE SEQUENCE [LARGE SCALE GENOMIC DNA]</scope>
    <source>
        <strain evidence="3">cv. BLH2017</strain>
        <tissue evidence="2">Root</tissue>
    </source>
</reference>
<dbReference type="PANTHER" id="PTHR48196:SF1">
    <property type="entry name" value="DUF630 DOMAIN-CONTAINING PROTEIN"/>
    <property type="match status" value="1"/>
</dbReference>
<proteinExistence type="predicted"/>
<name>A0A200R3J1_MACCD</name>
<protein>
    <submittedName>
        <fullName evidence="2">Uncharacterized protein</fullName>
    </submittedName>
</protein>
<feature type="compositionally biased region" description="Pro residues" evidence="1">
    <location>
        <begin position="61"/>
        <end position="70"/>
    </location>
</feature>
<dbReference type="AlphaFoldDB" id="A0A200R3J1"/>
<feature type="compositionally biased region" description="Low complexity" evidence="1">
    <location>
        <begin position="51"/>
        <end position="60"/>
    </location>
</feature>
<dbReference type="OrthoDB" id="1707312at2759"/>
<evidence type="ECO:0000313" key="3">
    <source>
        <dbReference type="Proteomes" id="UP000195402"/>
    </source>
</evidence>
<comment type="caution">
    <text evidence="2">The sequence shown here is derived from an EMBL/GenBank/DDBJ whole genome shotgun (WGS) entry which is preliminary data.</text>
</comment>
<sequence>MEGITGGGGGAQRRFGDEQSSLFDQFERQAIELQLNRVILGRSSSESSVIRSSFAAAAAAPPSPLAPPPQKKLQVQQAGMTRRSGLQKLLKKLLKPILGTGWKRQGKREDPNLNDPLHWKTLSRSLRV</sequence>
<accession>A0A200R3J1</accession>
<dbReference type="Proteomes" id="UP000195402">
    <property type="component" value="Unassembled WGS sequence"/>
</dbReference>
<keyword evidence="3" id="KW-1185">Reference proteome</keyword>
<dbReference type="OMA" id="QLNRVML"/>
<evidence type="ECO:0000256" key="1">
    <source>
        <dbReference type="SAM" id="MobiDB-lite"/>
    </source>
</evidence>